<feature type="non-terminal residue" evidence="1">
    <location>
        <position position="323"/>
    </location>
</feature>
<name>A0ABD2PP87_9PLAT</name>
<accession>A0ABD2PP87</accession>
<reference evidence="1 2" key="1">
    <citation type="submission" date="2024-11" db="EMBL/GenBank/DDBJ databases">
        <title>Adaptive evolution of stress response genes in parasites aligns with host niche diversity.</title>
        <authorList>
            <person name="Hahn C."/>
            <person name="Resl P."/>
        </authorList>
    </citation>
    <scope>NUCLEOTIDE SEQUENCE [LARGE SCALE GENOMIC DNA]</scope>
    <source>
        <strain evidence="1">EGGRZ-B1_66</strain>
        <tissue evidence="1">Body</tissue>
    </source>
</reference>
<protein>
    <submittedName>
        <fullName evidence="1">Uncharacterized protein</fullName>
    </submittedName>
</protein>
<proteinExistence type="predicted"/>
<dbReference type="AlphaFoldDB" id="A0ABD2PP87"/>
<evidence type="ECO:0000313" key="1">
    <source>
        <dbReference type="EMBL" id="KAL3309323.1"/>
    </source>
</evidence>
<gene>
    <name evidence="1" type="ORF">Ciccas_012131</name>
</gene>
<evidence type="ECO:0000313" key="2">
    <source>
        <dbReference type="Proteomes" id="UP001626550"/>
    </source>
</evidence>
<sequence>MDKKQENQEDLTYLGLTRQFNFEPEWNELGEKLYKLTALFTVYSEAGCHSKSSLYEVAHEYSNIPIERDREEHVRMLNASPLKLRPYLSLLTLKALSDSGADAIASLYSKELDDTVEPETVACILKFSSASLWQPRIPVSLRMTVINSTQTFECQPPGRKLPGYNLNFVELVRVFQIIGPVTSNYLQLGFNFAGNEYELDEPLQQVTQTHWPALDVGTCNLQQLDTLNGSIWTSWYCEPGPYGSWSTRTLHFSKANASSYKKGWEMRYTYYFDPDCNELNYGVLIQGLHSEELLNAKEDGSIGLIDGLVDDAVSLIRVRFEHY</sequence>
<organism evidence="1 2">
    <name type="scientific">Cichlidogyrus casuarinus</name>
    <dbReference type="NCBI Taxonomy" id="1844966"/>
    <lineage>
        <taxon>Eukaryota</taxon>
        <taxon>Metazoa</taxon>
        <taxon>Spiralia</taxon>
        <taxon>Lophotrochozoa</taxon>
        <taxon>Platyhelminthes</taxon>
        <taxon>Monogenea</taxon>
        <taxon>Monopisthocotylea</taxon>
        <taxon>Dactylogyridea</taxon>
        <taxon>Ancyrocephalidae</taxon>
        <taxon>Cichlidogyrus</taxon>
    </lineage>
</organism>
<dbReference type="EMBL" id="JBJKFK010004044">
    <property type="protein sequence ID" value="KAL3309323.1"/>
    <property type="molecule type" value="Genomic_DNA"/>
</dbReference>
<keyword evidence="2" id="KW-1185">Reference proteome</keyword>
<comment type="caution">
    <text evidence="1">The sequence shown here is derived from an EMBL/GenBank/DDBJ whole genome shotgun (WGS) entry which is preliminary data.</text>
</comment>
<dbReference type="Proteomes" id="UP001626550">
    <property type="component" value="Unassembled WGS sequence"/>
</dbReference>